<dbReference type="Pfam" id="PF01399">
    <property type="entry name" value="PCI"/>
    <property type="match status" value="1"/>
</dbReference>
<dbReference type="InterPro" id="IPR036390">
    <property type="entry name" value="WH_DNA-bd_sf"/>
</dbReference>
<dbReference type="SUPFAM" id="SSF46785">
    <property type="entry name" value="Winged helix' DNA-binding domain"/>
    <property type="match status" value="1"/>
</dbReference>
<dbReference type="EMBL" id="JAGPYM010000002">
    <property type="protein sequence ID" value="KAH6898690.1"/>
    <property type="molecule type" value="Genomic_DNA"/>
</dbReference>
<dbReference type="GO" id="GO:0005829">
    <property type="term" value="C:cytosol"/>
    <property type="evidence" value="ECO:0007669"/>
    <property type="project" value="TreeGrafter"/>
</dbReference>
<gene>
    <name evidence="9" type="ORF">B0T10DRAFT_555989</name>
</gene>
<accession>A0A9P8WFU2</accession>
<evidence type="ECO:0000256" key="2">
    <source>
        <dbReference type="ARBA" id="ARBA00004496"/>
    </source>
</evidence>
<organism evidence="9 10">
    <name type="scientific">Thelonectria olida</name>
    <dbReference type="NCBI Taxonomy" id="1576542"/>
    <lineage>
        <taxon>Eukaryota</taxon>
        <taxon>Fungi</taxon>
        <taxon>Dikarya</taxon>
        <taxon>Ascomycota</taxon>
        <taxon>Pezizomycotina</taxon>
        <taxon>Sordariomycetes</taxon>
        <taxon>Hypocreomycetidae</taxon>
        <taxon>Hypocreales</taxon>
        <taxon>Nectriaceae</taxon>
        <taxon>Thelonectria</taxon>
    </lineage>
</organism>
<protein>
    <recommendedName>
        <fullName evidence="4">COP9 signalosome complex subunit 4</fullName>
    </recommendedName>
</protein>
<proteinExistence type="inferred from homology"/>
<keyword evidence="10" id="KW-1185">Reference proteome</keyword>
<dbReference type="Gene3D" id="1.10.10.10">
    <property type="entry name" value="Winged helix-like DNA-binding domain superfamily/Winged helix DNA-binding domain"/>
    <property type="match status" value="1"/>
</dbReference>
<evidence type="ECO:0000256" key="1">
    <source>
        <dbReference type="ARBA" id="ARBA00004123"/>
    </source>
</evidence>
<evidence type="ECO:0000259" key="8">
    <source>
        <dbReference type="PROSITE" id="PS50250"/>
    </source>
</evidence>
<keyword evidence="5" id="KW-0963">Cytoplasm</keyword>
<dbReference type="PROSITE" id="PS50250">
    <property type="entry name" value="PCI"/>
    <property type="match status" value="1"/>
</dbReference>
<name>A0A9P8WFU2_9HYPO</name>
<dbReference type="PANTHER" id="PTHR10855:SF2">
    <property type="entry name" value="COP9 SIGNALOSOME COMPLEX SUBUNIT 4"/>
    <property type="match status" value="1"/>
</dbReference>
<dbReference type="InterPro" id="IPR054559">
    <property type="entry name" value="PSMD12-CSN4-like_N"/>
</dbReference>
<evidence type="ECO:0000313" key="9">
    <source>
        <dbReference type="EMBL" id="KAH6898690.1"/>
    </source>
</evidence>
<dbReference type="OrthoDB" id="295656at2759"/>
<dbReference type="GO" id="GO:0008180">
    <property type="term" value="C:COP9 signalosome"/>
    <property type="evidence" value="ECO:0007669"/>
    <property type="project" value="UniProtKB-KW"/>
</dbReference>
<dbReference type="InterPro" id="IPR040134">
    <property type="entry name" value="PSMD12/CSN4"/>
</dbReference>
<feature type="domain" description="PCI" evidence="8">
    <location>
        <begin position="200"/>
        <end position="369"/>
    </location>
</feature>
<evidence type="ECO:0000256" key="3">
    <source>
        <dbReference type="ARBA" id="ARBA00010417"/>
    </source>
</evidence>
<evidence type="ECO:0000256" key="5">
    <source>
        <dbReference type="ARBA" id="ARBA00022490"/>
    </source>
</evidence>
<keyword evidence="6" id="KW-0736">Signalosome</keyword>
<comment type="subcellular location">
    <subcellularLocation>
        <location evidence="2">Cytoplasm</location>
    </subcellularLocation>
    <subcellularLocation>
        <location evidence="1">Nucleus</location>
    </subcellularLocation>
</comment>
<dbReference type="Proteomes" id="UP000777438">
    <property type="component" value="Unassembled WGS sequence"/>
</dbReference>
<dbReference type="SMART" id="SM00088">
    <property type="entry name" value="PINT"/>
    <property type="match status" value="1"/>
</dbReference>
<reference evidence="9 10" key="1">
    <citation type="journal article" date="2021" name="Nat. Commun.">
        <title>Genetic determinants of endophytism in the Arabidopsis root mycobiome.</title>
        <authorList>
            <person name="Mesny F."/>
            <person name="Miyauchi S."/>
            <person name="Thiergart T."/>
            <person name="Pickel B."/>
            <person name="Atanasova L."/>
            <person name="Karlsson M."/>
            <person name="Huettel B."/>
            <person name="Barry K.W."/>
            <person name="Haridas S."/>
            <person name="Chen C."/>
            <person name="Bauer D."/>
            <person name="Andreopoulos W."/>
            <person name="Pangilinan J."/>
            <person name="LaButti K."/>
            <person name="Riley R."/>
            <person name="Lipzen A."/>
            <person name="Clum A."/>
            <person name="Drula E."/>
            <person name="Henrissat B."/>
            <person name="Kohler A."/>
            <person name="Grigoriev I.V."/>
            <person name="Martin F.M."/>
            <person name="Hacquard S."/>
        </authorList>
    </citation>
    <scope>NUCLEOTIDE SEQUENCE [LARGE SCALE GENOMIC DNA]</scope>
    <source>
        <strain evidence="9 10">MPI-CAGE-CH-0241</strain>
    </source>
</reference>
<dbReference type="PANTHER" id="PTHR10855">
    <property type="entry name" value="26S PROTEASOME NON-ATPASE REGULATORY SUBUNIT 12/COP9 SIGNALOSOME COMPLEX SUBUNIT 4"/>
    <property type="match status" value="1"/>
</dbReference>
<evidence type="ECO:0000256" key="4">
    <source>
        <dbReference type="ARBA" id="ARBA00014881"/>
    </source>
</evidence>
<sequence>MPPTPEIVAALARIQSAPGEKAPLYEKLLSEFKIFTSLHDDFYNLDAISASFFGQGLGVVATRSVLGTFIDTLKRLQSEDLWIEVGNSTLAIIAAQPSASSFIDAGVVLRELIATGHENQECFTDAAKILSEIPLDSSQRKITNEEKARVWIRIVRNYLEDDDSTAAEAFINKLKNVMHNVPDPDLTLHFRLSQARIQDAKREFLSASQRYHEISFSSAISEEERLHTLSMAIKCAVLAPAGPLRSRALGRLYKDERAAQLDEFGILEKMFLNRLLSPAEVVKFAQGLQPHQLATTSDGSTVLAKAVVEHNLLGASRLYNNIQFEALGLLLGLNAEKAEETTAKMIEQGRLVGRIDQLDGIVWFEGGEASGEKGSGRAEQIVGKEMRRWDANVESLAQDVENVTNTLQKEFPEFVAANLVT</sequence>
<dbReference type="Pfam" id="PF22241">
    <property type="entry name" value="PSMD12-CSN4_N"/>
    <property type="match status" value="1"/>
</dbReference>
<dbReference type="InterPro" id="IPR036388">
    <property type="entry name" value="WH-like_DNA-bd_sf"/>
</dbReference>
<comment type="caution">
    <text evidence="9">The sequence shown here is derived from an EMBL/GenBank/DDBJ whole genome shotgun (WGS) entry which is preliminary data.</text>
</comment>
<evidence type="ECO:0000313" key="10">
    <source>
        <dbReference type="Proteomes" id="UP000777438"/>
    </source>
</evidence>
<keyword evidence="7" id="KW-0539">Nucleus</keyword>
<evidence type="ECO:0000256" key="6">
    <source>
        <dbReference type="ARBA" id="ARBA00022790"/>
    </source>
</evidence>
<comment type="similarity">
    <text evidence="3">Belongs to the CSN4 family.</text>
</comment>
<dbReference type="InterPro" id="IPR000717">
    <property type="entry name" value="PCI_dom"/>
</dbReference>
<evidence type="ECO:0000256" key="7">
    <source>
        <dbReference type="ARBA" id="ARBA00023242"/>
    </source>
</evidence>
<dbReference type="AlphaFoldDB" id="A0A9P8WFU2"/>